<reference evidence="2" key="1">
    <citation type="submission" date="2022-11" db="EMBL/GenBank/DDBJ databases">
        <authorList>
            <person name="Kikuchi T."/>
        </authorList>
    </citation>
    <scope>NUCLEOTIDE SEQUENCE</scope>
    <source>
        <strain evidence="2">PS1010</strain>
    </source>
</reference>
<protein>
    <submittedName>
        <fullName evidence="2">Uncharacterized protein</fullName>
    </submittedName>
</protein>
<evidence type="ECO:0000256" key="1">
    <source>
        <dbReference type="SAM" id="MobiDB-lite"/>
    </source>
</evidence>
<evidence type="ECO:0000313" key="3">
    <source>
        <dbReference type="Proteomes" id="UP001152747"/>
    </source>
</evidence>
<comment type="caution">
    <text evidence="2">The sequence shown here is derived from an EMBL/GenBank/DDBJ whole genome shotgun (WGS) entry which is preliminary data.</text>
</comment>
<dbReference type="EMBL" id="CANHGI010000001">
    <property type="protein sequence ID" value="CAI5439926.1"/>
    <property type="molecule type" value="Genomic_DNA"/>
</dbReference>
<organism evidence="2 3">
    <name type="scientific">Caenorhabditis angaria</name>
    <dbReference type="NCBI Taxonomy" id="860376"/>
    <lineage>
        <taxon>Eukaryota</taxon>
        <taxon>Metazoa</taxon>
        <taxon>Ecdysozoa</taxon>
        <taxon>Nematoda</taxon>
        <taxon>Chromadorea</taxon>
        <taxon>Rhabditida</taxon>
        <taxon>Rhabditina</taxon>
        <taxon>Rhabditomorpha</taxon>
        <taxon>Rhabditoidea</taxon>
        <taxon>Rhabditidae</taxon>
        <taxon>Peloderinae</taxon>
        <taxon>Caenorhabditis</taxon>
    </lineage>
</organism>
<sequence length="227" mass="24464">MVCEVVYCILLIRLELVSPALLSLSLPYFLPIAMSDFLAPRSLKRSARAISSPTERTPARTAPISKKRRHSRLFSLEHAYNPATSSDDIPIPANFVISPLRLGNLPIPRLNFDSDSSDSDAEAEADADAEPAAEPVVVDSDASNNNSIIPQAAGLKTPHRPRAIPVRRILAATPASPVAATQSAVTAREARRLRVKPAPPNAPRRKSLGALHQSSRVKDVAALFSNM</sequence>
<dbReference type="Proteomes" id="UP001152747">
    <property type="component" value="Unassembled WGS sequence"/>
</dbReference>
<accession>A0A9P1MV39</accession>
<feature type="compositionally biased region" description="Acidic residues" evidence="1">
    <location>
        <begin position="115"/>
        <end position="131"/>
    </location>
</feature>
<gene>
    <name evidence="2" type="ORF">CAMP_LOCUS2563</name>
</gene>
<proteinExistence type="predicted"/>
<feature type="region of interest" description="Disordered" evidence="1">
    <location>
        <begin position="111"/>
        <end position="159"/>
    </location>
</feature>
<dbReference type="AlphaFoldDB" id="A0A9P1MV39"/>
<name>A0A9P1MV39_9PELO</name>
<keyword evidence="3" id="KW-1185">Reference proteome</keyword>
<evidence type="ECO:0000313" key="2">
    <source>
        <dbReference type="EMBL" id="CAI5439926.1"/>
    </source>
</evidence>